<evidence type="ECO:0000259" key="2">
    <source>
        <dbReference type="Pfam" id="PF22600"/>
    </source>
</evidence>
<dbReference type="Gene3D" id="3.30.460.10">
    <property type="entry name" value="Beta Polymerase, domain 2"/>
    <property type="match status" value="1"/>
</dbReference>
<dbReference type="SUPFAM" id="SSF81631">
    <property type="entry name" value="PAP/OAS1 substrate-binding domain"/>
    <property type="match status" value="1"/>
</dbReference>
<dbReference type="OrthoDB" id="433688at2759"/>
<proteinExistence type="predicted"/>
<dbReference type="InterPro" id="IPR054708">
    <property type="entry name" value="MTPAP-like_central"/>
</dbReference>
<reference evidence="3 4" key="1">
    <citation type="submission" date="2020-04" db="EMBL/GenBank/DDBJ databases">
        <title>Perkinsus chesapeaki whole genome sequence.</title>
        <authorList>
            <person name="Bogema D.R."/>
        </authorList>
    </citation>
    <scope>NUCLEOTIDE SEQUENCE [LARGE SCALE GENOMIC DNA]</scope>
    <source>
        <strain evidence="3">ATCC PRA-425</strain>
    </source>
</reference>
<evidence type="ECO:0000313" key="4">
    <source>
        <dbReference type="Proteomes" id="UP000591131"/>
    </source>
</evidence>
<accession>A0A7J6LV76</accession>
<keyword evidence="4" id="KW-1185">Reference proteome</keyword>
<gene>
    <name evidence="3" type="ORF">FOL47_005893</name>
</gene>
<organism evidence="3 4">
    <name type="scientific">Perkinsus chesapeaki</name>
    <name type="common">Clam parasite</name>
    <name type="synonym">Perkinsus andrewsi</name>
    <dbReference type="NCBI Taxonomy" id="330153"/>
    <lineage>
        <taxon>Eukaryota</taxon>
        <taxon>Sar</taxon>
        <taxon>Alveolata</taxon>
        <taxon>Perkinsozoa</taxon>
        <taxon>Perkinsea</taxon>
        <taxon>Perkinsida</taxon>
        <taxon>Perkinsidae</taxon>
        <taxon>Perkinsus</taxon>
    </lineage>
</organism>
<dbReference type="Gene3D" id="1.10.1410.10">
    <property type="match status" value="1"/>
</dbReference>
<evidence type="ECO:0000256" key="1">
    <source>
        <dbReference type="SAM" id="MobiDB-lite"/>
    </source>
</evidence>
<dbReference type="GO" id="GO:0016779">
    <property type="term" value="F:nucleotidyltransferase activity"/>
    <property type="evidence" value="ECO:0007669"/>
    <property type="project" value="TreeGrafter"/>
</dbReference>
<dbReference type="Proteomes" id="UP000591131">
    <property type="component" value="Unassembled WGS sequence"/>
</dbReference>
<sequence length="259" mass="28641">MPAEALPLSDYLDRIESACRPPKAWTRACDTVMETVEHVLGDHYGANGPKVKAQGSFVQSLSIRGSDLDLVLYRKGRSINSCSKNCVKRYLTTTTDAVIRSLAHLNGEVKARVKQRILHARVPIVKLVFEVRPNSIDLDSSSSSSAASTTSTSSSDGESDDDYAKGRPQMIEVDMSYGDEHRGECDEVVRDLILSGGPVCRKFVTLVKLWGRISGVTDSFNNCLSTFALILLAIYHFQSMEIMERRKRKGEKSSIATDF</sequence>
<comment type="caution">
    <text evidence="3">The sequence shown here is derived from an EMBL/GenBank/DDBJ whole genome shotgun (WGS) entry which is preliminary data.</text>
</comment>
<feature type="region of interest" description="Disordered" evidence="1">
    <location>
        <begin position="137"/>
        <end position="165"/>
    </location>
</feature>
<dbReference type="GO" id="GO:0031123">
    <property type="term" value="P:RNA 3'-end processing"/>
    <property type="evidence" value="ECO:0007669"/>
    <property type="project" value="TreeGrafter"/>
</dbReference>
<dbReference type="AlphaFoldDB" id="A0A7J6LV76"/>
<feature type="compositionally biased region" description="Low complexity" evidence="1">
    <location>
        <begin position="137"/>
        <end position="156"/>
    </location>
</feature>
<dbReference type="EMBL" id="JAAPAO010000326">
    <property type="protein sequence ID" value="KAF4663147.1"/>
    <property type="molecule type" value="Genomic_DNA"/>
</dbReference>
<feature type="domain" description="Poly(A) RNA polymerase mitochondrial-like central palm" evidence="2">
    <location>
        <begin position="8"/>
        <end position="143"/>
    </location>
</feature>
<dbReference type="SUPFAM" id="SSF81301">
    <property type="entry name" value="Nucleotidyltransferase"/>
    <property type="match status" value="1"/>
</dbReference>
<dbReference type="PANTHER" id="PTHR12271">
    <property type="entry name" value="POLY A POLYMERASE CID PAP -RELATED"/>
    <property type="match status" value="1"/>
</dbReference>
<dbReference type="Pfam" id="PF22600">
    <property type="entry name" value="MTPAP-like_central"/>
    <property type="match status" value="1"/>
</dbReference>
<dbReference type="InterPro" id="IPR043519">
    <property type="entry name" value="NT_sf"/>
</dbReference>
<protein>
    <recommendedName>
        <fullName evidence="2">Poly(A) RNA polymerase mitochondrial-like central palm domain-containing protein</fullName>
    </recommendedName>
</protein>
<name>A0A7J6LV76_PERCH</name>
<dbReference type="PANTHER" id="PTHR12271:SF40">
    <property type="entry name" value="POLY(A) RNA POLYMERASE GLD2"/>
    <property type="match status" value="1"/>
</dbReference>
<evidence type="ECO:0000313" key="3">
    <source>
        <dbReference type="EMBL" id="KAF4663147.1"/>
    </source>
</evidence>